<dbReference type="PANTHER" id="PTHR37804">
    <property type="entry name" value="CDAA REGULATORY PROTEIN CDAR"/>
    <property type="match status" value="1"/>
</dbReference>
<proteinExistence type="predicted"/>
<organism evidence="2 3">
    <name type="scientific">Rubrivirga marina</name>
    <dbReference type="NCBI Taxonomy" id="1196024"/>
    <lineage>
        <taxon>Bacteria</taxon>
        <taxon>Pseudomonadati</taxon>
        <taxon>Rhodothermota</taxon>
        <taxon>Rhodothermia</taxon>
        <taxon>Rhodothermales</taxon>
        <taxon>Rubricoccaceae</taxon>
        <taxon>Rubrivirga</taxon>
    </lineage>
</organism>
<evidence type="ECO:0000256" key="1">
    <source>
        <dbReference type="SAM" id="Phobius"/>
    </source>
</evidence>
<name>A0A271J4K4_9BACT</name>
<evidence type="ECO:0008006" key="4">
    <source>
        <dbReference type="Google" id="ProtNLM"/>
    </source>
</evidence>
<keyword evidence="3" id="KW-1185">Reference proteome</keyword>
<dbReference type="InterPro" id="IPR053154">
    <property type="entry name" value="c-di-AMP_regulator"/>
</dbReference>
<reference evidence="2 3" key="1">
    <citation type="submission" date="2016-11" db="EMBL/GenBank/DDBJ databases">
        <title>Study of marine rhodopsin-containing bacteria.</title>
        <authorList>
            <person name="Yoshizawa S."/>
            <person name="Kumagai Y."/>
            <person name="Kogure K."/>
        </authorList>
    </citation>
    <scope>NUCLEOTIDE SEQUENCE [LARGE SCALE GENOMIC DNA]</scope>
    <source>
        <strain evidence="2 3">SAORIC-28</strain>
    </source>
</reference>
<accession>A0A271J4K4</accession>
<comment type="caution">
    <text evidence="2">The sequence shown here is derived from an EMBL/GenBank/DDBJ whole genome shotgun (WGS) entry which is preliminary data.</text>
</comment>
<dbReference type="AlphaFoldDB" id="A0A271J4K4"/>
<dbReference type="Proteomes" id="UP000216339">
    <property type="component" value="Unassembled WGS sequence"/>
</dbReference>
<keyword evidence="1" id="KW-0812">Transmembrane</keyword>
<sequence>MPDPPRPRPTLTSVRDRLRALLPSAELVDEGDEPPGRRSLAMFLSLVVALVMWFSFSMRETYPLTMRMPVVIAQTPPGSALRSRPPEVATVTLRGEGWTLLSLTRRTPTITVDAESRVVSLAAALSELGLPDGIEVQAVTPQAVELDLDTETNRRLPIRLRERIGTEVGFDLLRPPRLSPDSVTVTGAQSLLGTLDSWPTDLLVARDVEDSFTRIVALADTFGGLLRPSVEATRVQVDVGEFTEGFRDLQVEVENVPPGVLGVRFDPPRVRAVFRVPAAGDTYDRALNSPRVRAVVDFFDIARDTTRQDGQVPVSPRWPDNLDIRNVTLQPARVGYFIQRPAAPEPGDGGE</sequence>
<evidence type="ECO:0000313" key="3">
    <source>
        <dbReference type="Proteomes" id="UP000216339"/>
    </source>
</evidence>
<gene>
    <name evidence="2" type="ORF">BSZ37_18245</name>
</gene>
<dbReference type="OrthoDB" id="9812585at2"/>
<evidence type="ECO:0000313" key="2">
    <source>
        <dbReference type="EMBL" id="PAP78228.1"/>
    </source>
</evidence>
<dbReference type="Gene3D" id="2.170.120.30">
    <property type="match status" value="1"/>
</dbReference>
<keyword evidence="1" id="KW-1133">Transmembrane helix</keyword>
<dbReference type="PANTHER" id="PTHR37804:SF1">
    <property type="entry name" value="CDAA REGULATORY PROTEIN CDAR"/>
    <property type="match status" value="1"/>
</dbReference>
<dbReference type="EMBL" id="MQWD01000001">
    <property type="protein sequence ID" value="PAP78228.1"/>
    <property type="molecule type" value="Genomic_DNA"/>
</dbReference>
<protein>
    <recommendedName>
        <fullName evidence="4">YbbR-like domain-containing protein</fullName>
    </recommendedName>
</protein>
<keyword evidence="1" id="KW-0472">Membrane</keyword>
<feature type="transmembrane region" description="Helical" evidence="1">
    <location>
        <begin position="40"/>
        <end position="58"/>
    </location>
</feature>
<dbReference type="RefSeq" id="WP_095511911.1">
    <property type="nucleotide sequence ID" value="NZ_MQWD01000001.1"/>
</dbReference>